<dbReference type="PANTHER" id="PTHR19303:SF73">
    <property type="entry name" value="PROTEIN PDC2"/>
    <property type="match status" value="1"/>
</dbReference>
<dbReference type="Proteomes" id="UP001634394">
    <property type="component" value="Unassembled WGS sequence"/>
</dbReference>
<keyword evidence="2" id="KW-0539">Nucleus</keyword>
<dbReference type="SUPFAM" id="SSF46689">
    <property type="entry name" value="Homeodomain-like"/>
    <property type="match status" value="2"/>
</dbReference>
<dbReference type="PROSITE" id="PS51253">
    <property type="entry name" value="HTH_CENPB"/>
    <property type="match status" value="1"/>
</dbReference>
<organism evidence="5 6">
    <name type="scientific">Sinanodonta woodiana</name>
    <name type="common">Chinese pond mussel</name>
    <name type="synonym">Anodonta woodiana</name>
    <dbReference type="NCBI Taxonomy" id="1069815"/>
    <lineage>
        <taxon>Eukaryota</taxon>
        <taxon>Metazoa</taxon>
        <taxon>Spiralia</taxon>
        <taxon>Lophotrochozoa</taxon>
        <taxon>Mollusca</taxon>
        <taxon>Bivalvia</taxon>
        <taxon>Autobranchia</taxon>
        <taxon>Heteroconchia</taxon>
        <taxon>Palaeoheterodonta</taxon>
        <taxon>Unionida</taxon>
        <taxon>Unionoidea</taxon>
        <taxon>Unionidae</taxon>
        <taxon>Unioninae</taxon>
        <taxon>Sinanodonta</taxon>
    </lineage>
</organism>
<evidence type="ECO:0000313" key="6">
    <source>
        <dbReference type="Proteomes" id="UP001634394"/>
    </source>
</evidence>
<dbReference type="PANTHER" id="PTHR19303">
    <property type="entry name" value="TRANSPOSON"/>
    <property type="match status" value="1"/>
</dbReference>
<evidence type="ECO:0000313" key="5">
    <source>
        <dbReference type="EMBL" id="KAL3884502.1"/>
    </source>
</evidence>
<dbReference type="GO" id="GO:0003677">
    <property type="term" value="F:DNA binding"/>
    <property type="evidence" value="ECO:0007669"/>
    <property type="project" value="UniProtKB-KW"/>
</dbReference>
<dbReference type="AlphaFoldDB" id="A0ABD3XEG3"/>
<evidence type="ECO:0000256" key="3">
    <source>
        <dbReference type="SAM" id="MobiDB-lite"/>
    </source>
</evidence>
<accession>A0ABD3XEG3</accession>
<keyword evidence="1" id="KW-0238">DNA-binding</keyword>
<dbReference type="InterPro" id="IPR006600">
    <property type="entry name" value="HTH_CenpB_DNA-bd_dom"/>
</dbReference>
<dbReference type="InterPro" id="IPR009057">
    <property type="entry name" value="Homeodomain-like_sf"/>
</dbReference>
<evidence type="ECO:0000256" key="2">
    <source>
        <dbReference type="ARBA" id="ARBA00023242"/>
    </source>
</evidence>
<gene>
    <name evidence="5" type="ORF">ACJMK2_024637</name>
</gene>
<sequence>MNNTMEPPEWNQSPELKEALKTVLRFEIQTLLERLSSVGEESLLLTADITDHRCNHMSAGKGLIFAQEGDLSHFKEKFLHFCTGHNNGIDFPVKTEPVWEAEDSFTEEHIAMETNNAVNVSKNSSERKNSIETIVSNDYQDEFGTKQYTPNQRIKGTQDFCLDLDHPSESFAAEISTITMADLSNYHQKIKQSRLQRKTSPMGQNNGGHHNIVHTHVSSPVSPPVYSYGQIVPVTSLTPYNDVSEDVLRHYRNSFDKTDNSKPKEKDTESGDKPSINSANLSRNLKGHHLNTLSQTEKSSNINFGPIRRCKRHDLTISQKIDVINELGKGKPQILLAKMYGVSQAQISRISLQREKILSQFKNYNHSRRRMREGAAYDVQVALYQWFFNEKKDSQYVNGPILMKKAAELATKLGYQSFSPSNGWLQRWKEKFDIAWSKSSVCSMRRMRPDVLPNN</sequence>
<dbReference type="Pfam" id="PF03221">
    <property type="entry name" value="HTH_Tnp_Tc5"/>
    <property type="match status" value="1"/>
</dbReference>
<comment type="caution">
    <text evidence="5">The sequence shown here is derived from an EMBL/GenBank/DDBJ whole genome shotgun (WGS) entry which is preliminary data.</text>
</comment>
<keyword evidence="6" id="KW-1185">Reference proteome</keyword>
<proteinExistence type="predicted"/>
<evidence type="ECO:0000259" key="4">
    <source>
        <dbReference type="PROSITE" id="PS51253"/>
    </source>
</evidence>
<evidence type="ECO:0000256" key="1">
    <source>
        <dbReference type="ARBA" id="ARBA00023125"/>
    </source>
</evidence>
<dbReference type="Pfam" id="PF04218">
    <property type="entry name" value="CENP-B_N"/>
    <property type="match status" value="1"/>
</dbReference>
<protein>
    <recommendedName>
        <fullName evidence="4">HTH CENPB-type domain-containing protein</fullName>
    </recommendedName>
</protein>
<dbReference type="InterPro" id="IPR007889">
    <property type="entry name" value="HTH_Psq"/>
</dbReference>
<dbReference type="Gene3D" id="1.10.10.60">
    <property type="entry name" value="Homeodomain-like"/>
    <property type="match status" value="2"/>
</dbReference>
<dbReference type="InterPro" id="IPR050863">
    <property type="entry name" value="CenT-Element_Derived"/>
</dbReference>
<feature type="region of interest" description="Disordered" evidence="3">
    <location>
        <begin position="252"/>
        <end position="283"/>
    </location>
</feature>
<feature type="domain" description="HTH CENPB-type" evidence="4">
    <location>
        <begin position="367"/>
        <end position="438"/>
    </location>
</feature>
<feature type="compositionally biased region" description="Basic and acidic residues" evidence="3">
    <location>
        <begin position="252"/>
        <end position="272"/>
    </location>
</feature>
<dbReference type="EMBL" id="JBJQND010000002">
    <property type="protein sequence ID" value="KAL3884502.1"/>
    <property type="molecule type" value="Genomic_DNA"/>
</dbReference>
<reference evidence="5 6" key="1">
    <citation type="submission" date="2024-11" db="EMBL/GenBank/DDBJ databases">
        <title>Chromosome-level genome assembly of the freshwater bivalve Anodonta woodiana.</title>
        <authorList>
            <person name="Chen X."/>
        </authorList>
    </citation>
    <scope>NUCLEOTIDE SEQUENCE [LARGE SCALE GENOMIC DNA]</scope>
    <source>
        <strain evidence="5">MN2024</strain>
        <tissue evidence="5">Gills</tissue>
    </source>
</reference>
<name>A0ABD3XEG3_SINWO</name>
<dbReference type="SMART" id="SM00674">
    <property type="entry name" value="CENPB"/>
    <property type="match status" value="1"/>
</dbReference>